<dbReference type="EMBL" id="SWLE01000008">
    <property type="protein sequence ID" value="TNM97361.1"/>
    <property type="molecule type" value="Genomic_DNA"/>
</dbReference>
<dbReference type="AlphaFoldDB" id="A0A4Z2BYW6"/>
<evidence type="ECO:0000256" key="1">
    <source>
        <dbReference type="SAM" id="MobiDB-lite"/>
    </source>
</evidence>
<proteinExistence type="predicted"/>
<sequence length="105" mass="11725">MRQSKAAQRRTQVQAPDNPPVIIYRDGIIFPQHVKADFSDVTLDEKEALRRDPRRGGVRSGEAFPAQTTCQEQRGERGIVHTRIGTSCGCSFPPSSHYGRPSFTL</sequence>
<keyword evidence="3" id="KW-1185">Reference proteome</keyword>
<evidence type="ECO:0000313" key="3">
    <source>
        <dbReference type="Proteomes" id="UP000516260"/>
    </source>
</evidence>
<name>A0A4Z2BYW6_9TELE</name>
<dbReference type="Proteomes" id="UP000516260">
    <property type="component" value="Chromosome 16"/>
</dbReference>
<reference evidence="2 3" key="1">
    <citation type="submission" date="2019-04" db="EMBL/GenBank/DDBJ databases">
        <title>The sequence and de novo assembly of Takifugu bimaculatus genome using PacBio and Hi-C technologies.</title>
        <authorList>
            <person name="Xu P."/>
            <person name="Liu B."/>
            <person name="Zhou Z."/>
        </authorList>
    </citation>
    <scope>NUCLEOTIDE SEQUENCE [LARGE SCALE GENOMIC DNA]</scope>
    <source>
        <strain evidence="2">TB-2018</strain>
        <tissue evidence="2">Muscle</tissue>
    </source>
</reference>
<evidence type="ECO:0000313" key="2">
    <source>
        <dbReference type="EMBL" id="TNM97361.1"/>
    </source>
</evidence>
<accession>A0A4Z2BYW6</accession>
<comment type="caution">
    <text evidence="2">The sequence shown here is derived from an EMBL/GenBank/DDBJ whole genome shotgun (WGS) entry which is preliminary data.</text>
</comment>
<gene>
    <name evidence="2" type="ORF">fugu_015517</name>
</gene>
<feature type="region of interest" description="Disordered" evidence="1">
    <location>
        <begin position="52"/>
        <end position="75"/>
    </location>
</feature>
<organism evidence="2 3">
    <name type="scientific">Takifugu bimaculatus</name>
    <dbReference type="NCBI Taxonomy" id="433685"/>
    <lineage>
        <taxon>Eukaryota</taxon>
        <taxon>Metazoa</taxon>
        <taxon>Chordata</taxon>
        <taxon>Craniata</taxon>
        <taxon>Vertebrata</taxon>
        <taxon>Euteleostomi</taxon>
        <taxon>Actinopterygii</taxon>
        <taxon>Neopterygii</taxon>
        <taxon>Teleostei</taxon>
        <taxon>Neoteleostei</taxon>
        <taxon>Acanthomorphata</taxon>
        <taxon>Eupercaria</taxon>
        <taxon>Tetraodontiformes</taxon>
        <taxon>Tetradontoidea</taxon>
        <taxon>Tetraodontidae</taxon>
        <taxon>Takifugu</taxon>
    </lineage>
</organism>
<protein>
    <submittedName>
        <fullName evidence="2">Uncharacterized protein</fullName>
    </submittedName>
</protein>